<feature type="transmembrane region" description="Helical" evidence="1">
    <location>
        <begin position="48"/>
        <end position="68"/>
    </location>
</feature>
<sequence>MQFMQLSRFISRIGLRAVTRGFATTSATKSVVPKYTHIYICPSRYMKYIVAGSIFAGISGLYYGYWYVRESLTEIDMSIFELRQYKKLDYMLTIKKQLFDVYYVNDNTSKKQWAIFALMRDTSNALMEHGDEHMFEIYQHRFSDYMSAYIDKYGDEIFMKMANKQGNNIIQQYMKYNDKDVATYVNRRLSHVLDMCMKHENWELFSVIWDKYNIGAKSFYISCYEPTDVRVKIAEHILKNSGDNVSFNGMLCDPVYYDVVKKHNKLPHVKDIWSAIQLVINNARRKNGITAIAPFIQDLAQSRPTDKAVIINSVMVNTQYYDNACMITLLDAIPGDFKGLNFQDVFQGSDLYYEAPELWNYLIKRGVDVNAVFADGTNIWYYIETLKSYRKCMDMKRIA</sequence>
<reference evidence="2" key="1">
    <citation type="submission" date="2018-10" db="EMBL/GenBank/DDBJ databases">
        <title>Hidden diversity of soil giant viruses.</title>
        <authorList>
            <person name="Schulz F."/>
            <person name="Alteio L."/>
            <person name="Goudeau D."/>
            <person name="Ryan E.M."/>
            <person name="Malmstrom R.R."/>
            <person name="Blanchard J."/>
            <person name="Woyke T."/>
        </authorList>
    </citation>
    <scope>NUCLEOTIDE SEQUENCE</scope>
    <source>
        <strain evidence="2">FNV1</strain>
    </source>
</reference>
<evidence type="ECO:0000256" key="1">
    <source>
        <dbReference type="SAM" id="Phobius"/>
    </source>
</evidence>
<evidence type="ECO:0000313" key="2">
    <source>
        <dbReference type="EMBL" id="AYV79830.1"/>
    </source>
</evidence>
<keyword evidence="1" id="KW-0812">Transmembrane</keyword>
<keyword evidence="1" id="KW-1133">Transmembrane helix</keyword>
<feature type="non-terminal residue" evidence="2">
    <location>
        <position position="399"/>
    </location>
</feature>
<name>A0A3G4ZY96_9VIRU</name>
<keyword evidence="1" id="KW-0472">Membrane</keyword>
<proteinExistence type="predicted"/>
<organism evidence="2">
    <name type="scientific">Faunusvirus sp</name>
    <dbReference type="NCBI Taxonomy" id="2487766"/>
    <lineage>
        <taxon>Viruses</taxon>
        <taxon>Varidnaviria</taxon>
        <taxon>Bamfordvirae</taxon>
        <taxon>Nucleocytoviricota</taxon>
        <taxon>Megaviricetes</taxon>
        <taxon>Imitervirales</taxon>
        <taxon>Mimiviridae</taxon>
    </lineage>
</organism>
<dbReference type="EMBL" id="MK072191">
    <property type="protein sequence ID" value="AYV79830.1"/>
    <property type="molecule type" value="Genomic_DNA"/>
</dbReference>
<protein>
    <submittedName>
        <fullName evidence="2">Uncharacterized protein</fullName>
    </submittedName>
</protein>
<accession>A0A3G4ZY96</accession>
<gene>
    <name evidence="2" type="ORF">Faunusvirus60_1</name>
</gene>